<dbReference type="Proteomes" id="UP001291623">
    <property type="component" value="Unassembled WGS sequence"/>
</dbReference>
<evidence type="ECO:0000313" key="2">
    <source>
        <dbReference type="Proteomes" id="UP001291623"/>
    </source>
</evidence>
<dbReference type="AlphaFoldDB" id="A0AAE1RHU1"/>
<organism evidence="1 2">
    <name type="scientific">Anisodus tanguticus</name>
    <dbReference type="NCBI Taxonomy" id="243964"/>
    <lineage>
        <taxon>Eukaryota</taxon>
        <taxon>Viridiplantae</taxon>
        <taxon>Streptophyta</taxon>
        <taxon>Embryophyta</taxon>
        <taxon>Tracheophyta</taxon>
        <taxon>Spermatophyta</taxon>
        <taxon>Magnoliopsida</taxon>
        <taxon>eudicotyledons</taxon>
        <taxon>Gunneridae</taxon>
        <taxon>Pentapetalae</taxon>
        <taxon>asterids</taxon>
        <taxon>lamiids</taxon>
        <taxon>Solanales</taxon>
        <taxon>Solanaceae</taxon>
        <taxon>Solanoideae</taxon>
        <taxon>Hyoscyameae</taxon>
        <taxon>Anisodus</taxon>
    </lineage>
</organism>
<name>A0AAE1RHU1_9SOLA</name>
<reference evidence="1" key="1">
    <citation type="submission" date="2023-12" db="EMBL/GenBank/DDBJ databases">
        <title>Genome assembly of Anisodus tanguticus.</title>
        <authorList>
            <person name="Wang Y.-J."/>
        </authorList>
    </citation>
    <scope>NUCLEOTIDE SEQUENCE</scope>
    <source>
        <strain evidence="1">KB-2021</strain>
        <tissue evidence="1">Leaf</tissue>
    </source>
</reference>
<keyword evidence="2" id="KW-1185">Reference proteome</keyword>
<protein>
    <submittedName>
        <fullName evidence="1">Uncharacterized protein</fullName>
    </submittedName>
</protein>
<proteinExistence type="predicted"/>
<evidence type="ECO:0000313" key="1">
    <source>
        <dbReference type="EMBL" id="KAK4352535.1"/>
    </source>
</evidence>
<dbReference type="EMBL" id="JAVYJV010000015">
    <property type="protein sequence ID" value="KAK4352535.1"/>
    <property type="molecule type" value="Genomic_DNA"/>
</dbReference>
<gene>
    <name evidence="1" type="ORF">RND71_028053</name>
</gene>
<sequence>MFTIVSLPNPDWILEAISLFPQQTTLYKLSKTPQVNVGPDEIDMNCDDPFGCSPPLQQVA</sequence>
<comment type="caution">
    <text evidence="1">The sequence shown here is derived from an EMBL/GenBank/DDBJ whole genome shotgun (WGS) entry which is preliminary data.</text>
</comment>
<accession>A0AAE1RHU1</accession>